<organism evidence="5">
    <name type="scientific">bioreactor metagenome</name>
    <dbReference type="NCBI Taxonomy" id="1076179"/>
    <lineage>
        <taxon>unclassified sequences</taxon>
        <taxon>metagenomes</taxon>
        <taxon>ecological metagenomes</taxon>
    </lineage>
</organism>
<name>A0A645C7K8_9ZZZZ</name>
<protein>
    <recommendedName>
        <fullName evidence="4">HTH marR-type domain-containing protein</fullName>
    </recommendedName>
</protein>
<evidence type="ECO:0000256" key="1">
    <source>
        <dbReference type="ARBA" id="ARBA00023015"/>
    </source>
</evidence>
<feature type="domain" description="HTH marR-type" evidence="4">
    <location>
        <begin position="1"/>
        <end position="133"/>
    </location>
</feature>
<dbReference type="InterPro" id="IPR000835">
    <property type="entry name" value="HTH_MarR-typ"/>
</dbReference>
<dbReference type="SUPFAM" id="SSF46785">
    <property type="entry name" value="Winged helix' DNA-binding domain"/>
    <property type="match status" value="1"/>
</dbReference>
<evidence type="ECO:0000313" key="5">
    <source>
        <dbReference type="EMBL" id="MPM73585.1"/>
    </source>
</evidence>
<dbReference type="GO" id="GO:0003677">
    <property type="term" value="F:DNA binding"/>
    <property type="evidence" value="ECO:0007669"/>
    <property type="project" value="UniProtKB-KW"/>
</dbReference>
<reference evidence="5" key="1">
    <citation type="submission" date="2019-08" db="EMBL/GenBank/DDBJ databases">
        <authorList>
            <person name="Kucharzyk K."/>
            <person name="Murdoch R.W."/>
            <person name="Higgins S."/>
            <person name="Loffler F."/>
        </authorList>
    </citation>
    <scope>NUCLEOTIDE SEQUENCE</scope>
</reference>
<keyword evidence="3" id="KW-0804">Transcription</keyword>
<dbReference type="SMART" id="SM00347">
    <property type="entry name" value="HTH_MARR"/>
    <property type="match status" value="1"/>
</dbReference>
<dbReference type="PANTHER" id="PTHR42756">
    <property type="entry name" value="TRANSCRIPTIONAL REGULATOR, MARR"/>
    <property type="match status" value="1"/>
</dbReference>
<dbReference type="GO" id="GO:0003700">
    <property type="term" value="F:DNA-binding transcription factor activity"/>
    <property type="evidence" value="ECO:0007669"/>
    <property type="project" value="InterPro"/>
</dbReference>
<evidence type="ECO:0000259" key="4">
    <source>
        <dbReference type="PROSITE" id="PS50995"/>
    </source>
</evidence>
<dbReference type="EMBL" id="VSSQ01025454">
    <property type="protein sequence ID" value="MPM73585.1"/>
    <property type="molecule type" value="Genomic_DNA"/>
</dbReference>
<dbReference type="Gene3D" id="1.10.10.10">
    <property type="entry name" value="Winged helix-like DNA-binding domain superfamily/Winged helix DNA-binding domain"/>
    <property type="match status" value="1"/>
</dbReference>
<dbReference type="Pfam" id="PF01047">
    <property type="entry name" value="MarR"/>
    <property type="match status" value="1"/>
</dbReference>
<keyword evidence="1" id="KW-0805">Transcription regulation</keyword>
<dbReference type="InterPro" id="IPR036388">
    <property type="entry name" value="WH-like_DNA-bd_sf"/>
</dbReference>
<comment type="caution">
    <text evidence="5">The sequence shown here is derived from an EMBL/GenBank/DDBJ whole genome shotgun (WGS) entry which is preliminary data.</text>
</comment>
<evidence type="ECO:0000256" key="3">
    <source>
        <dbReference type="ARBA" id="ARBA00023163"/>
    </source>
</evidence>
<dbReference type="InterPro" id="IPR023187">
    <property type="entry name" value="Tscrpt_reg_MarR-type_CS"/>
</dbReference>
<proteinExistence type="predicted"/>
<gene>
    <name evidence="5" type="ORF">SDC9_120567</name>
</gene>
<dbReference type="PROSITE" id="PS50995">
    <property type="entry name" value="HTH_MARR_2"/>
    <property type="match status" value="1"/>
</dbReference>
<dbReference type="InterPro" id="IPR036390">
    <property type="entry name" value="WH_DNA-bd_sf"/>
</dbReference>
<dbReference type="PROSITE" id="PS01117">
    <property type="entry name" value="HTH_MARR_1"/>
    <property type="match status" value="1"/>
</dbReference>
<dbReference type="PRINTS" id="PR00598">
    <property type="entry name" value="HTHMARR"/>
</dbReference>
<sequence>MKELHKAIIKLSKTHRKLAFREFAKIDLTEGQPKILSFLAKNNGCIQKDIADNCRIKPATVTSVLSNMEKAGLIYRSQNSENRRILNVFLTDKGVKAQKQVGVIFNKIDDLCFKGFSEEEKLQAIELLDRIQSNLDGKEDDND</sequence>
<keyword evidence="2" id="KW-0238">DNA-binding</keyword>
<dbReference type="PANTHER" id="PTHR42756:SF1">
    <property type="entry name" value="TRANSCRIPTIONAL REPRESSOR OF EMRAB OPERON"/>
    <property type="match status" value="1"/>
</dbReference>
<dbReference type="AlphaFoldDB" id="A0A645C7K8"/>
<evidence type="ECO:0000256" key="2">
    <source>
        <dbReference type="ARBA" id="ARBA00023125"/>
    </source>
</evidence>
<accession>A0A645C7K8</accession>